<dbReference type="SUPFAM" id="SSF140111">
    <property type="entry name" value="Endosomal sorting complex assembly domain"/>
    <property type="match status" value="1"/>
</dbReference>
<dbReference type="Pfam" id="PF09454">
    <property type="entry name" value="Vps23_core"/>
    <property type="match status" value="1"/>
</dbReference>
<keyword evidence="6 8" id="KW-0175">Coiled coil</keyword>
<sequence>MAQLCSIIQFVDAALACSFPFALSYGDPDQKWVIRRHLLSLFQDFPTLLPSADIFVHNDGATVYLLNAKGHLLVSKTTPPVPLTIWVHQNYPSAPPIVFLSPTSDNPVLGYHPFVDSSGFTTLPYLETWLYPRSNLSDLAHNLVLLFSHHHPFSFPSASAMRRFTNPCLASKEEAIDRLFGALHCDVVSKRAQLDEDIQGLLRLQDRLQDRAKITTTILEGAEHEKTSLERRLAEVTEEVDKLEDWLKVHGSNFDVSTEVDDDMGAFQATDLESASRLNFMVKDKAIEDVLYALDEALMEEVVSSEQYIRQVRSLAKNQFYYRNRLIKLTETKTS</sequence>
<evidence type="ECO:0000256" key="4">
    <source>
        <dbReference type="ARBA" id="ARBA00022753"/>
    </source>
</evidence>
<evidence type="ECO:0000256" key="2">
    <source>
        <dbReference type="ARBA" id="ARBA00009594"/>
    </source>
</evidence>
<evidence type="ECO:0000256" key="5">
    <source>
        <dbReference type="ARBA" id="ARBA00022927"/>
    </source>
</evidence>
<evidence type="ECO:0000313" key="13">
    <source>
        <dbReference type="Proteomes" id="UP000607653"/>
    </source>
</evidence>
<proteinExistence type="inferred from homology"/>
<comment type="subcellular location">
    <subcellularLocation>
        <location evidence="1">Endosome</location>
    </subcellularLocation>
</comment>
<feature type="chain" id="PRO_5032652865" description="Protein ELC-like" evidence="9">
    <location>
        <begin position="17"/>
        <end position="335"/>
    </location>
</feature>
<dbReference type="PROSITE" id="PS51312">
    <property type="entry name" value="SB"/>
    <property type="match status" value="1"/>
</dbReference>
<evidence type="ECO:0000313" key="12">
    <source>
        <dbReference type="EMBL" id="DAD19703.1"/>
    </source>
</evidence>
<evidence type="ECO:0000256" key="1">
    <source>
        <dbReference type="ARBA" id="ARBA00004177"/>
    </source>
</evidence>
<organism evidence="12 13">
    <name type="scientific">Nelumbo nucifera</name>
    <name type="common">Sacred lotus</name>
    <dbReference type="NCBI Taxonomy" id="4432"/>
    <lineage>
        <taxon>Eukaryota</taxon>
        <taxon>Viridiplantae</taxon>
        <taxon>Streptophyta</taxon>
        <taxon>Embryophyta</taxon>
        <taxon>Tracheophyta</taxon>
        <taxon>Spermatophyta</taxon>
        <taxon>Magnoliopsida</taxon>
        <taxon>Proteales</taxon>
        <taxon>Nelumbonaceae</taxon>
        <taxon>Nelumbo</taxon>
    </lineage>
</organism>
<dbReference type="Proteomes" id="UP000607653">
    <property type="component" value="Unassembled WGS sequence"/>
</dbReference>
<dbReference type="InterPro" id="IPR008883">
    <property type="entry name" value="UEV_N"/>
</dbReference>
<dbReference type="EMBL" id="DUZY01000001">
    <property type="protein sequence ID" value="DAD19703.1"/>
    <property type="molecule type" value="Genomic_DNA"/>
</dbReference>
<dbReference type="GO" id="GO:0005768">
    <property type="term" value="C:endosome"/>
    <property type="evidence" value="ECO:0007669"/>
    <property type="project" value="UniProtKB-SubCell"/>
</dbReference>
<dbReference type="InterPro" id="IPR052070">
    <property type="entry name" value="ESCRT-I_UEV_domain"/>
</dbReference>
<evidence type="ECO:0008006" key="14">
    <source>
        <dbReference type="Google" id="ProtNLM"/>
    </source>
</evidence>
<keyword evidence="3 7" id="KW-0813">Transport</keyword>
<dbReference type="Pfam" id="PF05743">
    <property type="entry name" value="UEV"/>
    <property type="match status" value="1"/>
</dbReference>
<dbReference type="PROSITE" id="PS51322">
    <property type="entry name" value="UEV"/>
    <property type="match status" value="1"/>
</dbReference>
<feature type="coiled-coil region" evidence="8">
    <location>
        <begin position="191"/>
        <end position="246"/>
    </location>
</feature>
<keyword evidence="4" id="KW-0967">Endosome</keyword>
<evidence type="ECO:0000256" key="3">
    <source>
        <dbReference type="ARBA" id="ARBA00022448"/>
    </source>
</evidence>
<evidence type="ECO:0000259" key="10">
    <source>
        <dbReference type="PROSITE" id="PS51312"/>
    </source>
</evidence>
<accession>A0A822XJ23</accession>
<protein>
    <recommendedName>
        <fullName evidence="14">Protein ELC-like</fullName>
    </recommendedName>
</protein>
<dbReference type="PANTHER" id="PTHR23306:SF21">
    <property type="entry name" value="UBIQUITIN-CONJUGATING ENZYME_RWD-LIKE PROTEIN"/>
    <property type="match status" value="1"/>
</dbReference>
<dbReference type="InterPro" id="IPR016135">
    <property type="entry name" value="UBQ-conjugating_enzyme/RWD"/>
</dbReference>
<evidence type="ECO:0000256" key="6">
    <source>
        <dbReference type="ARBA" id="ARBA00023054"/>
    </source>
</evidence>
<dbReference type="GO" id="GO:0015031">
    <property type="term" value="P:protein transport"/>
    <property type="evidence" value="ECO:0007669"/>
    <property type="project" value="UniProtKB-UniRule"/>
</dbReference>
<dbReference type="SUPFAM" id="SSF54495">
    <property type="entry name" value="UBC-like"/>
    <property type="match status" value="1"/>
</dbReference>
<gene>
    <name evidence="12" type="ORF">HUJ06_021166</name>
</gene>
<keyword evidence="5 7" id="KW-0653">Protein transport</keyword>
<feature type="domain" description="SB" evidence="10">
    <location>
        <begin position="271"/>
        <end position="335"/>
    </location>
</feature>
<name>A0A822XJ23_NELNU</name>
<dbReference type="Gene3D" id="3.10.110.10">
    <property type="entry name" value="Ubiquitin Conjugating Enzyme"/>
    <property type="match status" value="1"/>
</dbReference>
<comment type="caution">
    <text evidence="12">The sequence shown here is derived from an EMBL/GenBank/DDBJ whole genome shotgun (WGS) entry which is preliminary data.</text>
</comment>
<feature type="signal peptide" evidence="9">
    <location>
        <begin position="1"/>
        <end position="16"/>
    </location>
</feature>
<dbReference type="PANTHER" id="PTHR23306">
    <property type="entry name" value="TUMOR SUSCEPTIBILITY GENE 101 PROTEIN-RELATED"/>
    <property type="match status" value="1"/>
</dbReference>
<dbReference type="InterPro" id="IPR017916">
    <property type="entry name" value="SB_dom"/>
</dbReference>
<evidence type="ECO:0000256" key="7">
    <source>
        <dbReference type="PROSITE-ProRule" id="PRU00644"/>
    </source>
</evidence>
<comment type="similarity">
    <text evidence="2">Belongs to the ubiquitin-conjugating enzyme family. UEV subfamily.</text>
</comment>
<evidence type="ECO:0000256" key="9">
    <source>
        <dbReference type="SAM" id="SignalP"/>
    </source>
</evidence>
<keyword evidence="9" id="KW-0732">Signal</keyword>
<evidence type="ECO:0000259" key="11">
    <source>
        <dbReference type="PROSITE" id="PS51322"/>
    </source>
</evidence>
<reference evidence="12 13" key="1">
    <citation type="journal article" date="2020" name="Mol. Biol. Evol.">
        <title>Distinct Expression and Methylation Patterns for Genes with Different Fates following a Single Whole-Genome Duplication in Flowering Plants.</title>
        <authorList>
            <person name="Shi T."/>
            <person name="Rahmani R.S."/>
            <person name="Gugger P.F."/>
            <person name="Wang M."/>
            <person name="Li H."/>
            <person name="Zhang Y."/>
            <person name="Li Z."/>
            <person name="Wang Q."/>
            <person name="Van de Peer Y."/>
            <person name="Marchal K."/>
            <person name="Chen J."/>
        </authorList>
    </citation>
    <scope>NUCLEOTIDE SEQUENCE [LARGE SCALE GENOMIC DNA]</scope>
    <source>
        <tissue evidence="12">Leaf</tissue>
    </source>
</reference>
<dbReference type="Gene3D" id="6.10.140.820">
    <property type="match status" value="1"/>
</dbReference>
<dbReference type="AlphaFoldDB" id="A0A822XJ23"/>
<evidence type="ECO:0000256" key="8">
    <source>
        <dbReference type="SAM" id="Coils"/>
    </source>
</evidence>
<feature type="domain" description="UEV" evidence="11">
    <location>
        <begin position="15"/>
        <end position="158"/>
    </location>
</feature>
<keyword evidence="13" id="KW-1185">Reference proteome</keyword>
<dbReference type="CDD" id="cd11685">
    <property type="entry name" value="UEV_TSG101-like"/>
    <property type="match status" value="1"/>
</dbReference>
<dbReference type="InterPro" id="IPR037202">
    <property type="entry name" value="ESCRT_assembly_dom"/>
</dbReference>